<evidence type="ECO:0000313" key="3">
    <source>
        <dbReference type="Proteomes" id="UP001302321"/>
    </source>
</evidence>
<sequence length="392" mass="46076">MALRSKEHIYRHLPSSGFARFLLVKPSSDLRSPLHCNVHPLPITQTSYDYLIPPIQTRKKTRPFFLDDRDARMHFEIEICLRYMRHETKEQMFWIHPLCSNNKNPVEVGIHCRQKFNLINNANRVRGFLGEPAKRWDIELVANTLRQMHAMAGNTSSHPQNFETREDFKKHYKAIRELLFQSKHSEETKIALEQGLDLLCNAIWRERWTFLQTAGVLKDIDLYVGSTPIQIDAFYTLADFLCQTKSFNAWGAVGQLGKDNTLNAACRISQHRRKMFWLMRKWKSQIVENRPLPGGLEHELQSTFRRREKLPSWKKSKEEQELRLVKEIQKEIDKVRTLKHKGLLTQQRPERQQVPRAAKNKEAQYAGRDRRSSQETGPEQQRGAQDKDTDKP</sequence>
<name>A0AAN6W7W6_9PEZI</name>
<reference evidence="2" key="1">
    <citation type="journal article" date="2023" name="Mol. Phylogenet. Evol.">
        <title>Genome-scale phylogeny and comparative genomics of the fungal order Sordariales.</title>
        <authorList>
            <person name="Hensen N."/>
            <person name="Bonometti L."/>
            <person name="Westerberg I."/>
            <person name="Brannstrom I.O."/>
            <person name="Guillou S."/>
            <person name="Cros-Aarteil S."/>
            <person name="Calhoun S."/>
            <person name="Haridas S."/>
            <person name="Kuo A."/>
            <person name="Mondo S."/>
            <person name="Pangilinan J."/>
            <person name="Riley R."/>
            <person name="LaButti K."/>
            <person name="Andreopoulos B."/>
            <person name="Lipzen A."/>
            <person name="Chen C."/>
            <person name="Yan M."/>
            <person name="Daum C."/>
            <person name="Ng V."/>
            <person name="Clum A."/>
            <person name="Steindorff A."/>
            <person name="Ohm R.A."/>
            <person name="Martin F."/>
            <person name="Silar P."/>
            <person name="Natvig D.O."/>
            <person name="Lalanne C."/>
            <person name="Gautier V."/>
            <person name="Ament-Velasquez S.L."/>
            <person name="Kruys A."/>
            <person name="Hutchinson M.I."/>
            <person name="Powell A.J."/>
            <person name="Barry K."/>
            <person name="Miller A.N."/>
            <person name="Grigoriev I.V."/>
            <person name="Debuchy R."/>
            <person name="Gladieux P."/>
            <person name="Hiltunen Thoren M."/>
            <person name="Johannesson H."/>
        </authorList>
    </citation>
    <scope>NUCLEOTIDE SEQUENCE</scope>
    <source>
        <strain evidence="2">CBS 892.96</strain>
    </source>
</reference>
<feature type="compositionally biased region" description="Basic and acidic residues" evidence="1">
    <location>
        <begin position="348"/>
        <end position="373"/>
    </location>
</feature>
<gene>
    <name evidence="2" type="ORF">QBC36DRAFT_328379</name>
</gene>
<reference evidence="2" key="2">
    <citation type="submission" date="2023-05" db="EMBL/GenBank/DDBJ databases">
        <authorList>
            <consortium name="Lawrence Berkeley National Laboratory"/>
            <person name="Steindorff A."/>
            <person name="Hensen N."/>
            <person name="Bonometti L."/>
            <person name="Westerberg I."/>
            <person name="Brannstrom I.O."/>
            <person name="Guillou S."/>
            <person name="Cros-Aarteil S."/>
            <person name="Calhoun S."/>
            <person name="Haridas S."/>
            <person name="Kuo A."/>
            <person name="Mondo S."/>
            <person name="Pangilinan J."/>
            <person name="Riley R."/>
            <person name="Labutti K."/>
            <person name="Andreopoulos B."/>
            <person name="Lipzen A."/>
            <person name="Chen C."/>
            <person name="Yanf M."/>
            <person name="Daum C."/>
            <person name="Ng V."/>
            <person name="Clum A."/>
            <person name="Ohm R."/>
            <person name="Martin F."/>
            <person name="Silar P."/>
            <person name="Natvig D."/>
            <person name="Lalanne C."/>
            <person name="Gautier V."/>
            <person name="Ament-Velasquez S.L."/>
            <person name="Kruys A."/>
            <person name="Hutchinson M.I."/>
            <person name="Powell A.J."/>
            <person name="Barry K."/>
            <person name="Miller A.N."/>
            <person name="Grigoriev I.V."/>
            <person name="Debuchy R."/>
            <person name="Gladieux P."/>
            <person name="Thoren M.H."/>
            <person name="Johannesson H."/>
        </authorList>
    </citation>
    <scope>NUCLEOTIDE SEQUENCE</scope>
    <source>
        <strain evidence="2">CBS 892.96</strain>
    </source>
</reference>
<comment type="caution">
    <text evidence="2">The sequence shown here is derived from an EMBL/GenBank/DDBJ whole genome shotgun (WGS) entry which is preliminary data.</text>
</comment>
<accession>A0AAN6W7W6</accession>
<feature type="region of interest" description="Disordered" evidence="1">
    <location>
        <begin position="339"/>
        <end position="392"/>
    </location>
</feature>
<dbReference type="EMBL" id="MU866183">
    <property type="protein sequence ID" value="KAK4176865.1"/>
    <property type="molecule type" value="Genomic_DNA"/>
</dbReference>
<protein>
    <submittedName>
        <fullName evidence="2">Uncharacterized protein</fullName>
    </submittedName>
</protein>
<feature type="compositionally biased region" description="Polar residues" evidence="1">
    <location>
        <begin position="374"/>
        <end position="383"/>
    </location>
</feature>
<dbReference type="AlphaFoldDB" id="A0AAN6W7W6"/>
<evidence type="ECO:0000313" key="2">
    <source>
        <dbReference type="EMBL" id="KAK4176865.1"/>
    </source>
</evidence>
<dbReference type="Proteomes" id="UP001302321">
    <property type="component" value="Unassembled WGS sequence"/>
</dbReference>
<organism evidence="2 3">
    <name type="scientific">Triangularia setosa</name>
    <dbReference type="NCBI Taxonomy" id="2587417"/>
    <lineage>
        <taxon>Eukaryota</taxon>
        <taxon>Fungi</taxon>
        <taxon>Dikarya</taxon>
        <taxon>Ascomycota</taxon>
        <taxon>Pezizomycotina</taxon>
        <taxon>Sordariomycetes</taxon>
        <taxon>Sordariomycetidae</taxon>
        <taxon>Sordariales</taxon>
        <taxon>Podosporaceae</taxon>
        <taxon>Triangularia</taxon>
    </lineage>
</organism>
<proteinExistence type="predicted"/>
<evidence type="ECO:0000256" key="1">
    <source>
        <dbReference type="SAM" id="MobiDB-lite"/>
    </source>
</evidence>
<keyword evidence="3" id="KW-1185">Reference proteome</keyword>